<dbReference type="Proteomes" id="UP000585474">
    <property type="component" value="Unassembled WGS sequence"/>
</dbReference>
<accession>A0A7J0EGF3</accession>
<evidence type="ECO:0000313" key="1">
    <source>
        <dbReference type="EMBL" id="GFY85531.1"/>
    </source>
</evidence>
<evidence type="ECO:0000313" key="2">
    <source>
        <dbReference type="Proteomes" id="UP000585474"/>
    </source>
</evidence>
<proteinExistence type="predicted"/>
<sequence>MSSFGSLSVALRLVRGGKSHLSKGCSSRRYKVPAPIASETESEYALTRRLIISERDPVSDTRPHARRRSHTLPCARGRTHAPVRTSRVLPHATTRLENGSRMATRKQGDAIGKERLEGYTDWRGVSRQGELLSDMGPVVLARRMDKGSNCCTEARKASAGVPRGFGAIQERKEMLWDMCGSLLCAQGKRDGATTTRKVTYFATNPSGGCMAPRSYGEAGPEAVRMDNLKTSDYPPGLTWMQKMILRLEGLYVDAEDDYKGVAKGRHGMNGTSRLKL</sequence>
<dbReference type="EMBL" id="BJWL01000004">
    <property type="protein sequence ID" value="GFY85531.1"/>
    <property type="molecule type" value="Genomic_DNA"/>
</dbReference>
<name>A0A7J0EGF3_9ERIC</name>
<reference evidence="1 2" key="1">
    <citation type="submission" date="2019-07" db="EMBL/GenBank/DDBJ databases">
        <title>De Novo Assembly of kiwifruit Actinidia rufa.</title>
        <authorList>
            <person name="Sugita-Konishi S."/>
            <person name="Sato K."/>
            <person name="Mori E."/>
            <person name="Abe Y."/>
            <person name="Kisaki G."/>
            <person name="Hamano K."/>
            <person name="Suezawa K."/>
            <person name="Otani M."/>
            <person name="Fukuda T."/>
            <person name="Manabe T."/>
            <person name="Gomi K."/>
            <person name="Tabuchi M."/>
            <person name="Akimitsu K."/>
            <person name="Kataoka I."/>
        </authorList>
    </citation>
    <scope>NUCLEOTIDE SEQUENCE [LARGE SCALE GENOMIC DNA]</scope>
    <source>
        <strain evidence="2">cv. Fuchu</strain>
    </source>
</reference>
<comment type="caution">
    <text evidence="1">The sequence shown here is derived from an EMBL/GenBank/DDBJ whole genome shotgun (WGS) entry which is preliminary data.</text>
</comment>
<keyword evidence="2" id="KW-1185">Reference proteome</keyword>
<protein>
    <submittedName>
        <fullName evidence="1">Uncharacterized protein</fullName>
    </submittedName>
</protein>
<dbReference type="AlphaFoldDB" id="A0A7J0EGF3"/>
<organism evidence="1 2">
    <name type="scientific">Actinidia rufa</name>
    <dbReference type="NCBI Taxonomy" id="165716"/>
    <lineage>
        <taxon>Eukaryota</taxon>
        <taxon>Viridiplantae</taxon>
        <taxon>Streptophyta</taxon>
        <taxon>Embryophyta</taxon>
        <taxon>Tracheophyta</taxon>
        <taxon>Spermatophyta</taxon>
        <taxon>Magnoliopsida</taxon>
        <taxon>eudicotyledons</taxon>
        <taxon>Gunneridae</taxon>
        <taxon>Pentapetalae</taxon>
        <taxon>asterids</taxon>
        <taxon>Ericales</taxon>
        <taxon>Actinidiaceae</taxon>
        <taxon>Actinidia</taxon>
    </lineage>
</organism>
<gene>
    <name evidence="1" type="ORF">Acr_04g0002690</name>
</gene>